<name>A0A1V6QDC8_9EURO</name>
<evidence type="ECO:0000313" key="2">
    <source>
        <dbReference type="EMBL" id="OQD87218.1"/>
    </source>
</evidence>
<evidence type="ECO:0000313" key="3">
    <source>
        <dbReference type="Proteomes" id="UP000191672"/>
    </source>
</evidence>
<dbReference type="Proteomes" id="UP000191672">
    <property type="component" value="Unassembled WGS sequence"/>
</dbReference>
<dbReference type="InterPro" id="IPR019240">
    <property type="entry name" value="DUF2196"/>
</dbReference>
<evidence type="ECO:0000256" key="1">
    <source>
        <dbReference type="SAM" id="MobiDB-lite"/>
    </source>
</evidence>
<proteinExistence type="predicted"/>
<dbReference type="PANTHER" id="PTHR40069">
    <property type="entry name" value="YWBE PROTEIN"/>
    <property type="match status" value="1"/>
</dbReference>
<feature type="compositionally biased region" description="Acidic residues" evidence="1">
    <location>
        <begin position="365"/>
        <end position="376"/>
    </location>
</feature>
<keyword evidence="3" id="KW-1185">Reference proteome</keyword>
<feature type="compositionally biased region" description="Basic residues" evidence="1">
    <location>
        <begin position="841"/>
        <end position="850"/>
    </location>
</feature>
<feature type="region of interest" description="Disordered" evidence="1">
    <location>
        <begin position="113"/>
        <end position="143"/>
    </location>
</feature>
<evidence type="ECO:0008006" key="4">
    <source>
        <dbReference type="Google" id="ProtNLM"/>
    </source>
</evidence>
<dbReference type="PANTHER" id="PTHR40069:SF1">
    <property type="entry name" value="YWBE PROTEIN"/>
    <property type="match status" value="1"/>
</dbReference>
<feature type="region of interest" description="Disordered" evidence="1">
    <location>
        <begin position="705"/>
        <end position="730"/>
    </location>
</feature>
<feature type="compositionally biased region" description="Basic and acidic residues" evidence="1">
    <location>
        <begin position="851"/>
        <end position="863"/>
    </location>
</feature>
<reference evidence="3" key="1">
    <citation type="journal article" date="2017" name="Nat. Microbiol.">
        <title>Global analysis of biosynthetic gene clusters reveals vast potential of secondary metabolite production in Penicillium species.</title>
        <authorList>
            <person name="Nielsen J.C."/>
            <person name="Grijseels S."/>
            <person name="Prigent S."/>
            <person name="Ji B."/>
            <person name="Dainat J."/>
            <person name="Nielsen K.F."/>
            <person name="Frisvad J.C."/>
            <person name="Workman M."/>
            <person name="Nielsen J."/>
        </authorList>
    </citation>
    <scope>NUCLEOTIDE SEQUENCE [LARGE SCALE GENOMIC DNA]</scope>
    <source>
        <strain evidence="3">IBT 31811</strain>
    </source>
</reference>
<feature type="region of interest" description="Disordered" evidence="1">
    <location>
        <begin position="353"/>
        <end position="424"/>
    </location>
</feature>
<protein>
    <recommendedName>
        <fullName evidence="4">UBZ4-type domain-containing protein</fullName>
    </recommendedName>
</protein>
<comment type="caution">
    <text evidence="2">The sequence shown here is derived from an EMBL/GenBank/DDBJ whole genome shotgun (WGS) entry which is preliminary data.</text>
</comment>
<sequence>MDGSTNSLLLTVEYKPPHKLSVETLRTGLRSMEMWEEMVNCNTVPTDPVEKLRYNAKRLVDSAIVQTYDVMIEEGRADAILTNGLARVLLHTINHRLLHSNRPQQIIAEYPQDLNQVTSSPSTQRAARQRKPGNNQDNQSRNRDTQFCTQRCLLGLKSGGALDDRCPNVMLHRRSKDDIQHRITSEDLVRLFKAQLDENIDRCTPLRGCGAYGAPFKLTCIQYGFTVVGKGTTSALWKEVSREAEVYRILQRAQGDFVVSLFNHLSHDFHWPDYSPSGVMATNHILSNKSRHQVHAPRRQTILKRSGTTSPASFLSANPLNIAVFRAVADHEKFRHQVTEIVWDDARLPRGPLTRRELPGWEGEMVSDEESSDNETEISRFQGSYELDWPREDSDDEDEDEDEDGDEDEDDEGDGDPSNQLRRSTKFKSKDCPVWFKAGCAASVEDAFWRHAGDDGIDGIDDEDPDYKTMRKLGSIGPPLSECWEIYRTLIRQQDDVPTLTKVTVTPAAHGFLFNPLYQTPMIRSFPEGFNYPMPRGWPLPSHDQPEENNVVEFSVDSRLLRTGINCTILDNTCEEYNHLATLLKKRGFRHLDLSFTLAGTWQSFPYETLYDILREAGDLERLSLATTGIDAENEHKNLHNVTPMPLKDIFPIENWPKLQHFELSRLIVSESDVISFLSELPATPRPASTPQYGVLLYTTFPMKNQKRRGGRGGSHPSHPRVPPSKAITPGTAVNIILKADQPTGRTVSGTVSELLTRGDHPRGVKVRLTDGRVGRVQSLRSGEPEDDGKSAQESAGIQVRAEGGDVSGRRNRFTSRDMRLDGPEEPSAEPLGLDMFIRPAKVKKGKKTQAGRDERLEERAEDTGGAAQVPGSLKCPVCADFEGDEAAVAHHVAGHFGESVAMSSE</sequence>
<gene>
    <name evidence="2" type="ORF">PENANT_c006G10966</name>
</gene>
<feature type="region of interest" description="Disordered" evidence="1">
    <location>
        <begin position="771"/>
        <end position="869"/>
    </location>
</feature>
<feature type="compositionally biased region" description="Acidic residues" evidence="1">
    <location>
        <begin position="393"/>
        <end position="415"/>
    </location>
</feature>
<organism evidence="2 3">
    <name type="scientific">Penicillium antarcticum</name>
    <dbReference type="NCBI Taxonomy" id="416450"/>
    <lineage>
        <taxon>Eukaryota</taxon>
        <taxon>Fungi</taxon>
        <taxon>Dikarya</taxon>
        <taxon>Ascomycota</taxon>
        <taxon>Pezizomycotina</taxon>
        <taxon>Eurotiomycetes</taxon>
        <taxon>Eurotiomycetidae</taxon>
        <taxon>Eurotiales</taxon>
        <taxon>Aspergillaceae</taxon>
        <taxon>Penicillium</taxon>
    </lineage>
</organism>
<accession>A0A1V6QDC8</accession>
<dbReference type="AlphaFoldDB" id="A0A1V6QDC8"/>
<dbReference type="EMBL" id="MDYN01000006">
    <property type="protein sequence ID" value="OQD87218.1"/>
    <property type="molecule type" value="Genomic_DNA"/>
</dbReference>
<dbReference type="Pfam" id="PF09962">
    <property type="entry name" value="DUF2196"/>
    <property type="match status" value="1"/>
</dbReference>
<dbReference type="NCBIfam" id="TIGR03833">
    <property type="entry name" value="YwbE family protein"/>
    <property type="match status" value="1"/>
</dbReference>